<evidence type="ECO:0000313" key="3">
    <source>
        <dbReference type="EMBL" id="HCL02879.1"/>
    </source>
</evidence>
<comment type="caution">
    <text evidence="3">The sequence shown here is derived from an EMBL/GenBank/DDBJ whole genome shotgun (WGS) entry which is preliminary data.</text>
</comment>
<dbReference type="EMBL" id="DPVV01000359">
    <property type="protein sequence ID" value="HCL02879.1"/>
    <property type="molecule type" value="Genomic_DNA"/>
</dbReference>
<dbReference type="AlphaFoldDB" id="A0A3D2X6X3"/>
<evidence type="ECO:0000259" key="2">
    <source>
        <dbReference type="Pfam" id="PF01636"/>
    </source>
</evidence>
<accession>A0A3D2X6X3</accession>
<dbReference type="Gene3D" id="3.30.200.20">
    <property type="entry name" value="Phosphorylase Kinase, domain 1"/>
    <property type="match status" value="1"/>
</dbReference>
<dbReference type="InterPro" id="IPR002575">
    <property type="entry name" value="Aminoglycoside_PTrfase"/>
</dbReference>
<sequence length="329" mass="39242">MDSIFKVRYSQLSPDAIKDELIKRYDVIEHIQCEFFDSGMNDIYRIKTSMEYYYLRISQTGMHDEKDYEEEINILLDLLHIELPVVRPVRAKDGTFLWKINAPEGTRYGVLFTEVKNKPSEDKKTCFRNLGRNIAKMHQRADEKHYLCSRKPIDLTALISEPLERIQPYLKNRETDYEFLVESSKKLGKLIEDKLQREEPNYGFCHGDLHSGNIFFEEMTPVIFDFDCMGYGYRAYDLCVYAWNESYQNNDYLEGEEWRALLEGYEEIRLLGVQEVQSIEVFIALRQLWLMGLHADVMQRNAGCCWYNDNYFNEQIEIYRNWYQKAIKK</sequence>
<dbReference type="InterPro" id="IPR011009">
    <property type="entry name" value="Kinase-like_dom_sf"/>
</dbReference>
<organism evidence="3 4">
    <name type="scientific">Lachnoclostridium phytofermentans</name>
    <dbReference type="NCBI Taxonomy" id="66219"/>
    <lineage>
        <taxon>Bacteria</taxon>
        <taxon>Bacillati</taxon>
        <taxon>Bacillota</taxon>
        <taxon>Clostridia</taxon>
        <taxon>Lachnospirales</taxon>
        <taxon>Lachnospiraceae</taxon>
    </lineage>
</organism>
<dbReference type="Pfam" id="PF01636">
    <property type="entry name" value="APH"/>
    <property type="match status" value="1"/>
</dbReference>
<evidence type="ECO:0000313" key="4">
    <source>
        <dbReference type="Proteomes" id="UP000262969"/>
    </source>
</evidence>
<reference evidence="3 4" key="1">
    <citation type="journal article" date="2018" name="Nat. Biotechnol.">
        <title>A standardized bacterial taxonomy based on genome phylogeny substantially revises the tree of life.</title>
        <authorList>
            <person name="Parks D.H."/>
            <person name="Chuvochina M."/>
            <person name="Waite D.W."/>
            <person name="Rinke C."/>
            <person name="Skarshewski A."/>
            <person name="Chaumeil P.A."/>
            <person name="Hugenholtz P."/>
        </authorList>
    </citation>
    <scope>NUCLEOTIDE SEQUENCE [LARGE SCALE GENOMIC DNA]</scope>
    <source>
        <strain evidence="3">UBA11728</strain>
    </source>
</reference>
<comment type="similarity">
    <text evidence="1">Belongs to the pseudomonas-type ThrB family.</text>
</comment>
<dbReference type="PANTHER" id="PTHR21064:SF6">
    <property type="entry name" value="AMINOGLYCOSIDE PHOSPHOTRANSFERASE DOMAIN-CONTAINING PROTEIN"/>
    <property type="match status" value="1"/>
</dbReference>
<dbReference type="Proteomes" id="UP000262969">
    <property type="component" value="Unassembled WGS sequence"/>
</dbReference>
<dbReference type="Gene3D" id="3.90.1200.10">
    <property type="match status" value="1"/>
</dbReference>
<dbReference type="InterPro" id="IPR050249">
    <property type="entry name" value="Pseudomonas-type_ThrB"/>
</dbReference>
<gene>
    <name evidence="3" type="ORF">DHW61_10795</name>
</gene>
<name>A0A3D2X6X3_9FIRM</name>
<evidence type="ECO:0000256" key="1">
    <source>
        <dbReference type="ARBA" id="ARBA00038240"/>
    </source>
</evidence>
<dbReference type="SUPFAM" id="SSF56112">
    <property type="entry name" value="Protein kinase-like (PK-like)"/>
    <property type="match status" value="1"/>
</dbReference>
<feature type="domain" description="Aminoglycoside phosphotransferase" evidence="2">
    <location>
        <begin position="41"/>
        <end position="270"/>
    </location>
</feature>
<keyword evidence="3" id="KW-0808">Transferase</keyword>
<proteinExistence type="inferred from homology"/>
<dbReference type="PANTHER" id="PTHR21064">
    <property type="entry name" value="AMINOGLYCOSIDE PHOSPHOTRANSFERASE DOMAIN-CONTAINING PROTEIN-RELATED"/>
    <property type="match status" value="1"/>
</dbReference>
<dbReference type="GO" id="GO:0009088">
    <property type="term" value="P:threonine biosynthetic process"/>
    <property type="evidence" value="ECO:0007669"/>
    <property type="project" value="TreeGrafter"/>
</dbReference>
<dbReference type="GO" id="GO:0004413">
    <property type="term" value="F:homoserine kinase activity"/>
    <property type="evidence" value="ECO:0007669"/>
    <property type="project" value="TreeGrafter"/>
</dbReference>
<protein>
    <submittedName>
        <fullName evidence="3">Aminoglycoside phosphotransferase</fullName>
    </submittedName>
</protein>